<keyword evidence="2" id="KW-0325">Glycoprotein</keyword>
<accession>A0A8S4PVQ9</accession>
<feature type="chain" id="PRO_5035933562" description="Sulfotransferase domain-containing protein" evidence="6">
    <location>
        <begin position="30"/>
        <end position="425"/>
    </location>
</feature>
<feature type="disulfide bond" evidence="4">
    <location>
        <begin position="348"/>
        <end position="369"/>
    </location>
</feature>
<feature type="binding site" evidence="3">
    <location>
        <position position="347"/>
    </location>
    <ligand>
        <name>3'-phosphoadenylyl sulfate</name>
        <dbReference type="ChEBI" id="CHEBI:58339"/>
    </ligand>
</feature>
<gene>
    <name evidence="8" type="ORF">OFUS_LOCUS22312</name>
</gene>
<protein>
    <recommendedName>
        <fullName evidence="7">Sulfotransferase domain-containing protein</fullName>
    </recommendedName>
</protein>
<name>A0A8S4PVQ9_OWEFU</name>
<sequence>NKLNMPHNKTIQNIFLILCSVLLIVTIRNQNKNAVRKTMPRDVDKGNQSGLENTTADNDYNDGLFEATTKDGGFINKDMIDHTLTKNKSRKQILTTTTSDDIINPENNTKLDETEQQIYDEFGFVHKITDFFRYEKKMNEDCTTGRVKRAPNTVIVGIQRCGARMLRSLLGAHPSIAAAAGEPHFFDLNYSEPLTWYLRKMPCSSKEQVTIESTPSYFNLADPARIYAFNPNMKLILAVCDPVKRTLSDFIYNQRLGHIPKSRNFEDMIIGSDGDLKSDINIVQHSNYLYPLIKYKRHFQLNQIYPVDLDSLKIEPWKQLNKIEDYLGVEHVFRQSSFWFNADRNVYCLSPSAFNVANLKSLDVERNGCIKTSKRPSKPIMEDLRQKLEKHFTVYISGFCGILGSHTCRNYKWTPIKRTSVRAPN</sequence>
<dbReference type="EMBL" id="CAIIXF020000011">
    <property type="protein sequence ID" value="CAH1798136.1"/>
    <property type="molecule type" value="Genomic_DNA"/>
</dbReference>
<reference evidence="8" key="1">
    <citation type="submission" date="2022-03" db="EMBL/GenBank/DDBJ databases">
        <authorList>
            <person name="Martin C."/>
        </authorList>
    </citation>
    <scope>NUCLEOTIDE SEQUENCE</scope>
</reference>
<evidence type="ECO:0000256" key="3">
    <source>
        <dbReference type="PIRSR" id="PIRSR637359-2"/>
    </source>
</evidence>
<evidence type="ECO:0000313" key="9">
    <source>
        <dbReference type="Proteomes" id="UP000749559"/>
    </source>
</evidence>
<feature type="compositionally biased region" description="Polar residues" evidence="5">
    <location>
        <begin position="46"/>
        <end position="57"/>
    </location>
</feature>
<feature type="signal peptide" evidence="6">
    <location>
        <begin position="1"/>
        <end position="29"/>
    </location>
</feature>
<dbReference type="Pfam" id="PF00685">
    <property type="entry name" value="Sulfotransfer_1"/>
    <property type="match status" value="1"/>
</dbReference>
<keyword evidence="9" id="KW-1185">Reference proteome</keyword>
<evidence type="ECO:0000256" key="6">
    <source>
        <dbReference type="SAM" id="SignalP"/>
    </source>
</evidence>
<dbReference type="GO" id="GO:0008467">
    <property type="term" value="F:[heparan sulfate]-glucosamine 3-sulfotransferase activity"/>
    <property type="evidence" value="ECO:0007669"/>
    <property type="project" value="TreeGrafter"/>
</dbReference>
<keyword evidence="1" id="KW-0808">Transferase</keyword>
<dbReference type="PANTHER" id="PTHR10605">
    <property type="entry name" value="HEPARAN SULFATE SULFOTRANSFERASE"/>
    <property type="match status" value="1"/>
</dbReference>
<feature type="region of interest" description="Disordered" evidence="5">
    <location>
        <begin position="38"/>
        <end position="57"/>
    </location>
</feature>
<keyword evidence="6" id="KW-0732">Signal</keyword>
<evidence type="ECO:0000256" key="1">
    <source>
        <dbReference type="ARBA" id="ARBA00022679"/>
    </source>
</evidence>
<dbReference type="OrthoDB" id="411451at2759"/>
<evidence type="ECO:0000256" key="5">
    <source>
        <dbReference type="SAM" id="MobiDB-lite"/>
    </source>
</evidence>
<evidence type="ECO:0000256" key="4">
    <source>
        <dbReference type="PIRSR" id="PIRSR637359-3"/>
    </source>
</evidence>
<dbReference type="InterPro" id="IPR027417">
    <property type="entry name" value="P-loop_NTPase"/>
</dbReference>
<organism evidence="8 9">
    <name type="scientific">Owenia fusiformis</name>
    <name type="common">Polychaete worm</name>
    <dbReference type="NCBI Taxonomy" id="6347"/>
    <lineage>
        <taxon>Eukaryota</taxon>
        <taxon>Metazoa</taxon>
        <taxon>Spiralia</taxon>
        <taxon>Lophotrochozoa</taxon>
        <taxon>Annelida</taxon>
        <taxon>Polychaeta</taxon>
        <taxon>Sedentaria</taxon>
        <taxon>Canalipalpata</taxon>
        <taxon>Sabellida</taxon>
        <taxon>Oweniida</taxon>
        <taxon>Oweniidae</taxon>
        <taxon>Owenia</taxon>
    </lineage>
</organism>
<evidence type="ECO:0000256" key="2">
    <source>
        <dbReference type="ARBA" id="ARBA00023180"/>
    </source>
</evidence>
<dbReference type="PANTHER" id="PTHR10605:SF65">
    <property type="entry name" value="GH20068P"/>
    <property type="match status" value="1"/>
</dbReference>
<dbReference type="SUPFAM" id="SSF52540">
    <property type="entry name" value="P-loop containing nucleoside triphosphate hydrolases"/>
    <property type="match status" value="1"/>
</dbReference>
<dbReference type="Proteomes" id="UP000749559">
    <property type="component" value="Unassembled WGS sequence"/>
</dbReference>
<feature type="binding site" evidence="3">
    <location>
        <position position="248"/>
    </location>
    <ligand>
        <name>3'-phosphoadenylyl sulfate</name>
        <dbReference type="ChEBI" id="CHEBI:58339"/>
    </ligand>
</feature>
<evidence type="ECO:0000259" key="7">
    <source>
        <dbReference type="Pfam" id="PF00685"/>
    </source>
</evidence>
<feature type="non-terminal residue" evidence="8">
    <location>
        <position position="1"/>
    </location>
</feature>
<proteinExistence type="predicted"/>
<keyword evidence="4" id="KW-1015">Disulfide bond</keyword>
<dbReference type="AlphaFoldDB" id="A0A8S4PVQ9"/>
<comment type="caution">
    <text evidence="8">The sequence shown here is derived from an EMBL/GenBank/DDBJ whole genome shotgun (WGS) entry which is preliminary data.</text>
</comment>
<dbReference type="Gene3D" id="3.40.50.300">
    <property type="entry name" value="P-loop containing nucleotide triphosphate hydrolases"/>
    <property type="match status" value="1"/>
</dbReference>
<dbReference type="InterPro" id="IPR037359">
    <property type="entry name" value="NST/OST"/>
</dbReference>
<evidence type="ECO:0000313" key="8">
    <source>
        <dbReference type="EMBL" id="CAH1798136.1"/>
    </source>
</evidence>
<dbReference type="InterPro" id="IPR000863">
    <property type="entry name" value="Sulfotransferase_dom"/>
</dbReference>
<feature type="domain" description="Sulfotransferase" evidence="7">
    <location>
        <begin position="152"/>
        <end position="353"/>
    </location>
</feature>